<dbReference type="Gene3D" id="1.10.540.10">
    <property type="entry name" value="Acyl-CoA dehydrogenase/oxidase, N-terminal domain"/>
    <property type="match status" value="1"/>
</dbReference>
<comment type="cofactor">
    <cofactor evidence="1 5">
        <name>FAD</name>
        <dbReference type="ChEBI" id="CHEBI:57692"/>
    </cofactor>
</comment>
<keyword evidence="5 9" id="KW-0560">Oxidoreductase</keyword>
<dbReference type="InterPro" id="IPR037069">
    <property type="entry name" value="AcylCoA_DH/ox_N_sf"/>
</dbReference>
<comment type="caution">
    <text evidence="9">The sequence shown here is derived from an EMBL/GenBank/DDBJ whole genome shotgun (WGS) entry which is preliminary data.</text>
</comment>
<dbReference type="InterPro" id="IPR013786">
    <property type="entry name" value="AcylCoA_DH/ox_N"/>
</dbReference>
<comment type="similarity">
    <text evidence="2 5">Belongs to the acyl-CoA dehydrogenase family.</text>
</comment>
<evidence type="ECO:0000256" key="2">
    <source>
        <dbReference type="ARBA" id="ARBA00009347"/>
    </source>
</evidence>
<dbReference type="SUPFAM" id="SSF56645">
    <property type="entry name" value="Acyl-CoA dehydrogenase NM domain-like"/>
    <property type="match status" value="1"/>
</dbReference>
<dbReference type="PIRSF" id="PIRSF016578">
    <property type="entry name" value="HsaA"/>
    <property type="match status" value="1"/>
</dbReference>
<dbReference type="Proteomes" id="UP001596072">
    <property type="component" value="Unassembled WGS sequence"/>
</dbReference>
<evidence type="ECO:0000259" key="6">
    <source>
        <dbReference type="Pfam" id="PF00441"/>
    </source>
</evidence>
<reference evidence="10" key="1">
    <citation type="journal article" date="2019" name="Int. J. Syst. Evol. Microbiol.">
        <title>The Global Catalogue of Microorganisms (GCM) 10K type strain sequencing project: providing services to taxonomists for standard genome sequencing and annotation.</title>
        <authorList>
            <consortium name="The Broad Institute Genomics Platform"/>
            <consortium name="The Broad Institute Genome Sequencing Center for Infectious Disease"/>
            <person name="Wu L."/>
            <person name="Ma J."/>
        </authorList>
    </citation>
    <scope>NUCLEOTIDE SEQUENCE [LARGE SCALE GENOMIC DNA]</scope>
    <source>
        <strain evidence="10">YIM 94188</strain>
    </source>
</reference>
<dbReference type="PANTHER" id="PTHR43884">
    <property type="entry name" value="ACYL-COA DEHYDROGENASE"/>
    <property type="match status" value="1"/>
</dbReference>
<sequence length="392" mass="42793">MTGFQLSPEQDQLRALAADVARDVYAPLAAQWDIDRTPLPDGEVKRLADLGFLGIAVPEEYGGQGGTLMDALIVIEELAKECRPAAWQVFEANTGPIRVLEFFGTEGQKRDYLARSARGELSMAIGISEPDAGSAATDMRTRARLEGDEWVINGSKRWISNGGHADHYLVYCRLSDDPGAKGIGALIVPRDTPGFSAGAQEKLMGFRGVPSADLYFDDVRVPKDNLVIDAGGFHKLFGVFSIERLGNATMSLAIGQTSLDRTKAYVQQREQFGRPIVEFQNVHMTVADMAVQVEAARLLVQRAAVNAGRDLPDPYEVSVAKCFANEMAKRVSDLAIQMHGGNGYTEEYGIERLHRDAHGWAIAGGTPAMQRVRIASELFGRGFSQRPPELVK</sequence>
<evidence type="ECO:0000256" key="4">
    <source>
        <dbReference type="ARBA" id="ARBA00022827"/>
    </source>
</evidence>
<dbReference type="InterPro" id="IPR006091">
    <property type="entry name" value="Acyl-CoA_Oxase/DH_mid-dom"/>
</dbReference>
<dbReference type="PANTHER" id="PTHR43884:SF12">
    <property type="entry name" value="ISOVALERYL-COA DEHYDROGENASE, MITOCHONDRIAL-RELATED"/>
    <property type="match status" value="1"/>
</dbReference>
<keyword evidence="3 5" id="KW-0285">Flavoprotein</keyword>
<keyword evidence="10" id="KW-1185">Reference proteome</keyword>
<protein>
    <submittedName>
        <fullName evidence="9">Acyl-CoA dehydrogenase family protein</fullName>
        <ecNumber evidence="9">1.-.-.-</ecNumber>
    </submittedName>
</protein>
<dbReference type="EC" id="1.-.-.-" evidence="9"/>
<evidence type="ECO:0000259" key="8">
    <source>
        <dbReference type="Pfam" id="PF02771"/>
    </source>
</evidence>
<evidence type="ECO:0000256" key="3">
    <source>
        <dbReference type="ARBA" id="ARBA00022630"/>
    </source>
</evidence>
<feature type="domain" description="Acyl-CoA dehydrogenase/oxidase N-terminal" evidence="8">
    <location>
        <begin position="7"/>
        <end position="120"/>
    </location>
</feature>
<dbReference type="InterPro" id="IPR046373">
    <property type="entry name" value="Acyl-CoA_Oxase/DH_mid-dom_sf"/>
</dbReference>
<gene>
    <name evidence="9" type="ORF">ACFPQB_19900</name>
</gene>
<dbReference type="RefSeq" id="WP_136435387.1">
    <property type="nucleotide sequence ID" value="NZ_JBHSNS010000013.1"/>
</dbReference>
<feature type="domain" description="Acyl-CoA dehydrogenase/oxidase C-terminal" evidence="6">
    <location>
        <begin position="232"/>
        <end position="378"/>
    </location>
</feature>
<feature type="domain" description="Acyl-CoA oxidase/dehydrogenase middle" evidence="7">
    <location>
        <begin position="124"/>
        <end position="219"/>
    </location>
</feature>
<dbReference type="InterPro" id="IPR009100">
    <property type="entry name" value="AcylCoA_DH/oxidase_NM_dom_sf"/>
</dbReference>
<dbReference type="SUPFAM" id="SSF47203">
    <property type="entry name" value="Acyl-CoA dehydrogenase C-terminal domain-like"/>
    <property type="match status" value="1"/>
</dbReference>
<evidence type="ECO:0000259" key="7">
    <source>
        <dbReference type="Pfam" id="PF02770"/>
    </source>
</evidence>
<dbReference type="Pfam" id="PF02770">
    <property type="entry name" value="Acyl-CoA_dh_M"/>
    <property type="match status" value="1"/>
</dbReference>
<accession>A0ABW0ZRI4</accession>
<dbReference type="Gene3D" id="2.40.110.10">
    <property type="entry name" value="Butyryl-CoA Dehydrogenase, subunit A, domain 2"/>
    <property type="match status" value="1"/>
</dbReference>
<dbReference type="InterPro" id="IPR036250">
    <property type="entry name" value="AcylCo_DH-like_C"/>
</dbReference>
<proteinExistence type="inferred from homology"/>
<dbReference type="Pfam" id="PF00441">
    <property type="entry name" value="Acyl-CoA_dh_1"/>
    <property type="match status" value="1"/>
</dbReference>
<evidence type="ECO:0000256" key="1">
    <source>
        <dbReference type="ARBA" id="ARBA00001974"/>
    </source>
</evidence>
<organism evidence="9 10">
    <name type="scientific">Nocardioides vastitatis</name>
    <dbReference type="NCBI Taxonomy" id="2568655"/>
    <lineage>
        <taxon>Bacteria</taxon>
        <taxon>Bacillati</taxon>
        <taxon>Actinomycetota</taxon>
        <taxon>Actinomycetes</taxon>
        <taxon>Propionibacteriales</taxon>
        <taxon>Nocardioidaceae</taxon>
        <taxon>Nocardioides</taxon>
    </lineage>
</organism>
<dbReference type="Pfam" id="PF02771">
    <property type="entry name" value="Acyl-CoA_dh_N"/>
    <property type="match status" value="1"/>
</dbReference>
<dbReference type="InterPro" id="IPR006089">
    <property type="entry name" value="Acyl-CoA_DH_CS"/>
</dbReference>
<dbReference type="Gene3D" id="1.20.140.10">
    <property type="entry name" value="Butyryl-CoA Dehydrogenase, subunit A, domain 3"/>
    <property type="match status" value="1"/>
</dbReference>
<keyword evidence="4 5" id="KW-0274">FAD</keyword>
<dbReference type="InterPro" id="IPR009075">
    <property type="entry name" value="AcylCo_DH/oxidase_C"/>
</dbReference>
<evidence type="ECO:0000313" key="9">
    <source>
        <dbReference type="EMBL" id="MFC5731185.1"/>
    </source>
</evidence>
<name>A0ABW0ZRI4_9ACTN</name>
<evidence type="ECO:0000313" key="10">
    <source>
        <dbReference type="Proteomes" id="UP001596072"/>
    </source>
</evidence>
<evidence type="ECO:0000256" key="5">
    <source>
        <dbReference type="RuleBase" id="RU362125"/>
    </source>
</evidence>
<dbReference type="PROSITE" id="PS00073">
    <property type="entry name" value="ACYL_COA_DH_2"/>
    <property type="match status" value="1"/>
</dbReference>
<dbReference type="EMBL" id="JBHSNS010000013">
    <property type="protein sequence ID" value="MFC5731185.1"/>
    <property type="molecule type" value="Genomic_DNA"/>
</dbReference>
<dbReference type="GO" id="GO:0016491">
    <property type="term" value="F:oxidoreductase activity"/>
    <property type="evidence" value="ECO:0007669"/>
    <property type="project" value="UniProtKB-KW"/>
</dbReference>